<feature type="transmembrane region" description="Helical" evidence="5">
    <location>
        <begin position="21"/>
        <end position="40"/>
    </location>
</feature>
<protein>
    <submittedName>
        <fullName evidence="7">ABC transporter substrate-binding protein</fullName>
    </submittedName>
</protein>
<dbReference type="PANTHER" id="PTHR47235">
    <property type="entry name" value="BLR6548 PROTEIN"/>
    <property type="match status" value="1"/>
</dbReference>
<evidence type="ECO:0000313" key="7">
    <source>
        <dbReference type="EMBL" id="MFD2205532.1"/>
    </source>
</evidence>
<sequence>MDNKADTRENPMLRYGKNCRLIAVTFFTIWISLSETSVYAREDEVLLGMSTALSGPAEELGQNMRLGVEIRLASENAKGGVKGRRIRLLAWDDGYEPEQTVPNMRDLIEIEHVLAVIGNVGTPTAISALPIASEEKTLLFAPYTGAGVLRKIPPNRYVINYRASYAEETSAMVDALINHAGLMPQEIAFFTQRDGYGDAGYVGGISALKKFGLKSETAIIHTRYERNTLVVENALADILLADPTPRAVIMVGAYAPSARFIKLARGAGLEALFLNVSFVGAEPIARELGTEYDGVIVTQVVPHPEDTSLPIVDRYQQDLLLYGEGKRSSFGSLEGYLAAEIFIKALSRLDNAPNRENIIDALEGLGEFSIGTGHKLHFDKNDHQASHRVWPTVLRDGKFVPFQWADIPLLLKR</sequence>
<keyword evidence="3" id="KW-0732">Signal</keyword>
<dbReference type="PRINTS" id="PR00337">
    <property type="entry name" value="LEUILEVALBP"/>
</dbReference>
<dbReference type="PANTHER" id="PTHR47235:SF1">
    <property type="entry name" value="BLR6548 PROTEIN"/>
    <property type="match status" value="1"/>
</dbReference>
<evidence type="ECO:0000313" key="8">
    <source>
        <dbReference type="Proteomes" id="UP001597294"/>
    </source>
</evidence>
<evidence type="ECO:0000259" key="6">
    <source>
        <dbReference type="Pfam" id="PF13458"/>
    </source>
</evidence>
<gene>
    <name evidence="7" type="ORF">ACFSKO_07925</name>
</gene>
<evidence type="ECO:0000256" key="3">
    <source>
        <dbReference type="ARBA" id="ARBA00022729"/>
    </source>
</evidence>
<comment type="similarity">
    <text evidence="1">Belongs to the leucine-binding protein family.</text>
</comment>
<dbReference type="InterPro" id="IPR028082">
    <property type="entry name" value="Peripla_BP_I"/>
</dbReference>
<dbReference type="RefSeq" id="WP_380250234.1">
    <property type="nucleotide sequence ID" value="NZ_JBHUII010000004.1"/>
</dbReference>
<evidence type="ECO:0000256" key="4">
    <source>
        <dbReference type="ARBA" id="ARBA00022970"/>
    </source>
</evidence>
<dbReference type="CDD" id="cd19978">
    <property type="entry name" value="PBP1_ABC_ligand_binding-like"/>
    <property type="match status" value="1"/>
</dbReference>
<organism evidence="7 8">
    <name type="scientific">Kiloniella antarctica</name>
    <dbReference type="NCBI Taxonomy" id="1550907"/>
    <lineage>
        <taxon>Bacteria</taxon>
        <taxon>Pseudomonadati</taxon>
        <taxon>Pseudomonadota</taxon>
        <taxon>Alphaproteobacteria</taxon>
        <taxon>Rhodospirillales</taxon>
        <taxon>Kiloniellaceae</taxon>
        <taxon>Kiloniella</taxon>
    </lineage>
</organism>
<evidence type="ECO:0000256" key="2">
    <source>
        <dbReference type="ARBA" id="ARBA00022448"/>
    </source>
</evidence>
<dbReference type="SUPFAM" id="SSF53822">
    <property type="entry name" value="Periplasmic binding protein-like I"/>
    <property type="match status" value="1"/>
</dbReference>
<dbReference type="Proteomes" id="UP001597294">
    <property type="component" value="Unassembled WGS sequence"/>
</dbReference>
<dbReference type="EMBL" id="JBHUII010000004">
    <property type="protein sequence ID" value="MFD2205532.1"/>
    <property type="molecule type" value="Genomic_DNA"/>
</dbReference>
<feature type="domain" description="Leucine-binding protein" evidence="6">
    <location>
        <begin position="47"/>
        <end position="397"/>
    </location>
</feature>
<dbReference type="Gene3D" id="3.40.50.2300">
    <property type="match status" value="2"/>
</dbReference>
<dbReference type="InterPro" id="IPR000709">
    <property type="entry name" value="Leu_Ile_Val-bd"/>
</dbReference>
<keyword evidence="5" id="KW-0472">Membrane</keyword>
<keyword evidence="5" id="KW-1133">Transmembrane helix</keyword>
<name>A0ABW5BHD9_9PROT</name>
<dbReference type="InterPro" id="IPR028081">
    <property type="entry name" value="Leu-bd"/>
</dbReference>
<keyword evidence="5" id="KW-0812">Transmembrane</keyword>
<keyword evidence="2" id="KW-0813">Transport</keyword>
<evidence type="ECO:0000256" key="5">
    <source>
        <dbReference type="SAM" id="Phobius"/>
    </source>
</evidence>
<evidence type="ECO:0000256" key="1">
    <source>
        <dbReference type="ARBA" id="ARBA00010062"/>
    </source>
</evidence>
<dbReference type="Pfam" id="PF13458">
    <property type="entry name" value="Peripla_BP_6"/>
    <property type="match status" value="1"/>
</dbReference>
<keyword evidence="4" id="KW-0029">Amino-acid transport</keyword>
<keyword evidence="8" id="KW-1185">Reference proteome</keyword>
<accession>A0ABW5BHD9</accession>
<proteinExistence type="inferred from homology"/>
<comment type="caution">
    <text evidence="7">The sequence shown here is derived from an EMBL/GenBank/DDBJ whole genome shotgun (WGS) entry which is preliminary data.</text>
</comment>
<reference evidence="8" key="1">
    <citation type="journal article" date="2019" name="Int. J. Syst. Evol. Microbiol.">
        <title>The Global Catalogue of Microorganisms (GCM) 10K type strain sequencing project: providing services to taxonomists for standard genome sequencing and annotation.</title>
        <authorList>
            <consortium name="The Broad Institute Genomics Platform"/>
            <consortium name="The Broad Institute Genome Sequencing Center for Infectious Disease"/>
            <person name="Wu L."/>
            <person name="Ma J."/>
        </authorList>
    </citation>
    <scope>NUCLEOTIDE SEQUENCE [LARGE SCALE GENOMIC DNA]</scope>
    <source>
        <strain evidence="8">CGMCC 4.7192</strain>
    </source>
</reference>